<organism evidence="2 3">
    <name type="scientific">Arachnia propionica</name>
    <dbReference type="NCBI Taxonomy" id="1750"/>
    <lineage>
        <taxon>Bacteria</taxon>
        <taxon>Bacillati</taxon>
        <taxon>Actinomycetota</taxon>
        <taxon>Actinomycetes</taxon>
        <taxon>Propionibacteriales</taxon>
        <taxon>Propionibacteriaceae</taxon>
        <taxon>Arachnia</taxon>
    </lineage>
</organism>
<feature type="transmembrane region" description="Helical" evidence="1">
    <location>
        <begin position="70"/>
        <end position="92"/>
    </location>
</feature>
<accession>A0AB37HXW5</accession>
<reference evidence="2" key="1">
    <citation type="submission" date="2021-03" db="EMBL/GenBank/DDBJ databases">
        <title>Human Oral Microbial Genomes.</title>
        <authorList>
            <person name="Johnston C.D."/>
            <person name="Chen T."/>
            <person name="Dewhirst F.E."/>
        </authorList>
    </citation>
    <scope>NUCLEOTIDE SEQUENCE</scope>
    <source>
        <strain evidence="2">F0714</strain>
    </source>
</reference>
<keyword evidence="1" id="KW-1133">Transmembrane helix</keyword>
<evidence type="ECO:0000313" key="3">
    <source>
        <dbReference type="Proteomes" id="UP000677180"/>
    </source>
</evidence>
<gene>
    <name evidence="2" type="ORF">J5A53_06970</name>
</gene>
<sequence length="120" mass="12599">MFTLLFSIAIVVLAGLSGFLPAMKRLFWSMAPAGILGLINLIMVFSAMANIGKGAGQCSGLVQASMGWGLILLLISSIAVIALATIHVIQMLNANRRASARPGFGGPGGLYQYQGRQQGY</sequence>
<dbReference type="RefSeq" id="WP_014846796.1">
    <property type="nucleotide sequence ID" value="NZ_CAURRE010000019.1"/>
</dbReference>
<feature type="transmembrane region" description="Helical" evidence="1">
    <location>
        <begin position="27"/>
        <end position="49"/>
    </location>
</feature>
<evidence type="ECO:0000256" key="1">
    <source>
        <dbReference type="SAM" id="Phobius"/>
    </source>
</evidence>
<proteinExistence type="predicted"/>
<keyword evidence="1" id="KW-0812">Transmembrane</keyword>
<protein>
    <submittedName>
        <fullName evidence="2">Uncharacterized protein</fullName>
    </submittedName>
</protein>
<evidence type="ECO:0000313" key="2">
    <source>
        <dbReference type="EMBL" id="QUC12399.1"/>
    </source>
</evidence>
<dbReference type="AlphaFoldDB" id="A0AB37HXW5"/>
<dbReference type="GeneID" id="64407197"/>
<dbReference type="Proteomes" id="UP000677180">
    <property type="component" value="Chromosome"/>
</dbReference>
<keyword evidence="1" id="KW-0472">Membrane</keyword>
<dbReference type="EMBL" id="CP072385">
    <property type="protein sequence ID" value="QUC12399.1"/>
    <property type="molecule type" value="Genomic_DNA"/>
</dbReference>
<name>A0AB37HXW5_9ACTN</name>